<sequence length="769" mass="87369">MVLFDLNEAAQDEDSEEAQVEQVEATVGVGWLHQPVVPENEAHVQGQGLLCEAANSAGSSMAANSAGTTIHGTYATGEMLASEESDEEIQSQEVESQEQEVQCSQTDTLTMTTRVYEKWEEAKKCYNKYAKKVGFSIKIGSSKKKDKERETDKVVLVCNRIGKNKKEKGDGPVVKQRKRNKTEKTGCTARLIVNKRNDGKWHVTTFNEDHNHPLCGKFDLQKFLRSQRGIPDEEKRFVEILHEANITASRVMEIMAIAYDGRKTIPYGRKDVSNLKAKLSRGPKYEDMVTTISFFEELKKDDPNFYHKMDLDAKDRVRNLFWVDGAARAAYKEFGDCISFDTTYMTNRYKMPFAPFIGINNHGQTIQLGCGFMKDETIESFTWLFKQFLDAMGGVPPKTIITDQDQAMAVAIAAVFPKSVHRNCQWHIVSKLRKSFIPAYYMEDFFPFLQTTARSEGFNAVLKRYVNPQMSILNFVRQYMKIQEKICCDEEENEFTSGQKVPSELFSGYPIEEQACKFYTRKIYYKFQLELKLSTSYKITEVSGSTYTLTPTKGYVFGYGMRDYMVFADVGAKIYACECSKMKRDGILCCHILKIMTQEYIEEIPAEYLLQRWSNEAGMIPTELAQNQTNIGAEATPESEGVQGGKQTMKTIRYVDMCAEFAKIAKNASTNEKTTGIVRKHMDDMRAELQLFKEKNSKRQKIVAAQDGTGQPKEKSRKVKDPPAAKPKGRPVSTRRKPGCRLQEKKKKEKCGLCGSTEHTSDQCQNRLG</sequence>
<dbReference type="Proteomes" id="UP001497457">
    <property type="component" value="Chromosome 4rd"/>
</dbReference>
<evidence type="ECO:0000259" key="3">
    <source>
        <dbReference type="PROSITE" id="PS50966"/>
    </source>
</evidence>
<dbReference type="PANTHER" id="PTHR47718:SF4">
    <property type="entry name" value="PROTEIN FAR1-RELATED SEQUENCE"/>
    <property type="match status" value="1"/>
</dbReference>
<gene>
    <name evidence="4" type="ORF">URODEC1_LOCUS96640</name>
</gene>
<dbReference type="Pfam" id="PF10551">
    <property type="entry name" value="MULE"/>
    <property type="match status" value="1"/>
</dbReference>
<accession>A0ABC9ELT1</accession>
<feature type="compositionally biased region" description="Basic residues" evidence="2">
    <location>
        <begin position="727"/>
        <end position="749"/>
    </location>
</feature>
<protein>
    <recommendedName>
        <fullName evidence="3">SWIM-type domain-containing protein</fullName>
    </recommendedName>
</protein>
<feature type="region of interest" description="Disordered" evidence="2">
    <location>
        <begin position="80"/>
        <end position="100"/>
    </location>
</feature>
<dbReference type="AlphaFoldDB" id="A0ABC9ELT1"/>
<organism evidence="4 5">
    <name type="scientific">Urochloa decumbens</name>
    <dbReference type="NCBI Taxonomy" id="240449"/>
    <lineage>
        <taxon>Eukaryota</taxon>
        <taxon>Viridiplantae</taxon>
        <taxon>Streptophyta</taxon>
        <taxon>Embryophyta</taxon>
        <taxon>Tracheophyta</taxon>
        <taxon>Spermatophyta</taxon>
        <taxon>Magnoliopsida</taxon>
        <taxon>Liliopsida</taxon>
        <taxon>Poales</taxon>
        <taxon>Poaceae</taxon>
        <taxon>PACMAD clade</taxon>
        <taxon>Panicoideae</taxon>
        <taxon>Panicodae</taxon>
        <taxon>Paniceae</taxon>
        <taxon>Melinidinae</taxon>
        <taxon>Urochloa</taxon>
    </lineage>
</organism>
<dbReference type="PROSITE" id="PS50966">
    <property type="entry name" value="ZF_SWIM"/>
    <property type="match status" value="1"/>
</dbReference>
<dbReference type="InterPro" id="IPR018289">
    <property type="entry name" value="MULE_transposase_dom"/>
</dbReference>
<keyword evidence="1" id="KW-0479">Metal-binding</keyword>
<keyword evidence="5" id="KW-1185">Reference proteome</keyword>
<reference evidence="4" key="1">
    <citation type="submission" date="2024-10" db="EMBL/GenBank/DDBJ databases">
        <authorList>
            <person name="Ryan C."/>
        </authorList>
    </citation>
    <scope>NUCLEOTIDE SEQUENCE [LARGE SCALE GENOMIC DNA]</scope>
</reference>
<evidence type="ECO:0000313" key="5">
    <source>
        <dbReference type="Proteomes" id="UP001497457"/>
    </source>
</evidence>
<dbReference type="InterPro" id="IPR004330">
    <property type="entry name" value="FAR1_DNA_bnd_dom"/>
</dbReference>
<dbReference type="EMBL" id="OZ075114">
    <property type="protein sequence ID" value="CAL5059438.1"/>
    <property type="molecule type" value="Genomic_DNA"/>
</dbReference>
<keyword evidence="1" id="KW-0863">Zinc-finger</keyword>
<name>A0ABC9ELT1_9POAL</name>
<dbReference type="PANTHER" id="PTHR47718">
    <property type="entry name" value="OS01G0519700 PROTEIN"/>
    <property type="match status" value="1"/>
</dbReference>
<proteinExistence type="predicted"/>
<feature type="compositionally biased region" description="Acidic residues" evidence="2">
    <location>
        <begin position="81"/>
        <end position="98"/>
    </location>
</feature>
<evidence type="ECO:0000256" key="2">
    <source>
        <dbReference type="SAM" id="MobiDB-lite"/>
    </source>
</evidence>
<dbReference type="InterPro" id="IPR007527">
    <property type="entry name" value="Znf_SWIM"/>
</dbReference>
<dbReference type="GO" id="GO:0008270">
    <property type="term" value="F:zinc ion binding"/>
    <property type="evidence" value="ECO:0007669"/>
    <property type="project" value="UniProtKB-KW"/>
</dbReference>
<feature type="region of interest" description="Disordered" evidence="2">
    <location>
        <begin position="696"/>
        <end position="769"/>
    </location>
</feature>
<evidence type="ECO:0000256" key="1">
    <source>
        <dbReference type="PROSITE-ProRule" id="PRU00325"/>
    </source>
</evidence>
<dbReference type="Pfam" id="PF03101">
    <property type="entry name" value="FAR1"/>
    <property type="match status" value="1"/>
</dbReference>
<feature type="domain" description="SWIM-type" evidence="3">
    <location>
        <begin position="564"/>
        <end position="600"/>
    </location>
</feature>
<evidence type="ECO:0000313" key="4">
    <source>
        <dbReference type="EMBL" id="CAL5059438.1"/>
    </source>
</evidence>
<keyword evidence="1" id="KW-0862">Zinc</keyword>